<evidence type="ECO:0000259" key="2">
    <source>
        <dbReference type="PROSITE" id="PS51704"/>
    </source>
</evidence>
<dbReference type="Proteomes" id="UP001589568">
    <property type="component" value="Unassembled WGS sequence"/>
</dbReference>
<dbReference type="EMBL" id="JBHMCF010000029">
    <property type="protein sequence ID" value="MFB9473188.1"/>
    <property type="molecule type" value="Genomic_DNA"/>
</dbReference>
<dbReference type="InterPro" id="IPR017946">
    <property type="entry name" value="PLC-like_Pdiesterase_TIM-brl"/>
</dbReference>
<keyword evidence="4" id="KW-1185">Reference proteome</keyword>
<sequence length="278" mass="30493">MFQRLAVLTITSLSLTLLAPAAPASAAFAATVTAVAHRGASAYAPENTVSALHLAADQGADMFEVDVQETKDHHLVLMHDTTLTRTTDAERRFPGLSPWNVGDLTLAQIRELDAGSWLSGEYTGEPVPTLAEALEEMRGAGVGLLLEVKSPHLYPGIEARIAAELRRHSWWLAPGRLVVQSFDWDSMRRFERLLPQVPIGLLGTPSTSELRGLASFADQINPPYGELTAAYVRRVHQLGMDVLTWTVDDPDTMRRMLTYQVDGIISNKPDVLRDVLDS</sequence>
<proteinExistence type="predicted"/>
<feature type="signal peptide" evidence="1">
    <location>
        <begin position="1"/>
        <end position="26"/>
    </location>
</feature>
<name>A0ABV5NS80_9ACTN</name>
<organism evidence="3 4">
    <name type="scientific">Nonomuraea salmonea</name>
    <dbReference type="NCBI Taxonomy" id="46181"/>
    <lineage>
        <taxon>Bacteria</taxon>
        <taxon>Bacillati</taxon>
        <taxon>Actinomycetota</taxon>
        <taxon>Actinomycetes</taxon>
        <taxon>Streptosporangiales</taxon>
        <taxon>Streptosporangiaceae</taxon>
        <taxon>Nonomuraea</taxon>
    </lineage>
</organism>
<dbReference type="PANTHER" id="PTHR46211">
    <property type="entry name" value="GLYCEROPHOSPHORYL DIESTER PHOSPHODIESTERASE"/>
    <property type="match status" value="1"/>
</dbReference>
<dbReference type="PANTHER" id="PTHR46211:SF1">
    <property type="entry name" value="GLYCEROPHOSPHODIESTER PHOSPHODIESTERASE, CYTOPLASMIC"/>
    <property type="match status" value="1"/>
</dbReference>
<evidence type="ECO:0000256" key="1">
    <source>
        <dbReference type="SAM" id="SignalP"/>
    </source>
</evidence>
<feature type="domain" description="GP-PDE" evidence="2">
    <location>
        <begin position="32"/>
        <end position="276"/>
    </location>
</feature>
<reference evidence="3 4" key="1">
    <citation type="submission" date="2024-09" db="EMBL/GenBank/DDBJ databases">
        <authorList>
            <person name="Sun Q."/>
            <person name="Mori K."/>
        </authorList>
    </citation>
    <scope>NUCLEOTIDE SEQUENCE [LARGE SCALE GENOMIC DNA]</scope>
    <source>
        <strain evidence="3 4">JCM 3324</strain>
    </source>
</reference>
<evidence type="ECO:0000313" key="3">
    <source>
        <dbReference type="EMBL" id="MFB9473188.1"/>
    </source>
</evidence>
<dbReference type="InterPro" id="IPR030395">
    <property type="entry name" value="GP_PDE_dom"/>
</dbReference>
<gene>
    <name evidence="3" type="ORF">ACFFR3_27120</name>
</gene>
<feature type="chain" id="PRO_5046555134" evidence="1">
    <location>
        <begin position="27"/>
        <end position="278"/>
    </location>
</feature>
<dbReference type="RefSeq" id="WP_364363230.1">
    <property type="nucleotide sequence ID" value="NZ_JBHMCF010000029.1"/>
</dbReference>
<keyword evidence="1" id="KW-0732">Signal</keyword>
<dbReference type="Gene3D" id="3.20.20.190">
    <property type="entry name" value="Phosphatidylinositol (PI) phosphodiesterase"/>
    <property type="match status" value="1"/>
</dbReference>
<protein>
    <submittedName>
        <fullName evidence="3">Glycerophosphodiester phosphodiesterase</fullName>
    </submittedName>
</protein>
<dbReference type="PROSITE" id="PS51704">
    <property type="entry name" value="GP_PDE"/>
    <property type="match status" value="1"/>
</dbReference>
<accession>A0ABV5NS80</accession>
<dbReference type="Pfam" id="PF03009">
    <property type="entry name" value="GDPD"/>
    <property type="match status" value="1"/>
</dbReference>
<evidence type="ECO:0000313" key="4">
    <source>
        <dbReference type="Proteomes" id="UP001589568"/>
    </source>
</evidence>
<dbReference type="SUPFAM" id="SSF51695">
    <property type="entry name" value="PLC-like phosphodiesterases"/>
    <property type="match status" value="1"/>
</dbReference>
<comment type="caution">
    <text evidence="3">The sequence shown here is derived from an EMBL/GenBank/DDBJ whole genome shotgun (WGS) entry which is preliminary data.</text>
</comment>